<protein>
    <submittedName>
        <fullName evidence="4">Response regulator</fullName>
    </submittedName>
</protein>
<dbReference type="Proteomes" id="UP000763641">
    <property type="component" value="Unassembled WGS sequence"/>
</dbReference>
<accession>A0ABS2D2C9</accession>
<keyword evidence="1 2" id="KW-0597">Phosphoprotein</keyword>
<evidence type="ECO:0000313" key="5">
    <source>
        <dbReference type="Proteomes" id="UP000763641"/>
    </source>
</evidence>
<name>A0ABS2D2C9_9SPHN</name>
<evidence type="ECO:0000259" key="3">
    <source>
        <dbReference type="PROSITE" id="PS50110"/>
    </source>
</evidence>
<dbReference type="Gene3D" id="3.40.50.2300">
    <property type="match status" value="1"/>
</dbReference>
<keyword evidence="5" id="KW-1185">Reference proteome</keyword>
<dbReference type="SUPFAM" id="SSF52172">
    <property type="entry name" value="CheY-like"/>
    <property type="match status" value="1"/>
</dbReference>
<comment type="caution">
    <text evidence="4">The sequence shown here is derived from an EMBL/GenBank/DDBJ whole genome shotgun (WGS) entry which is preliminary data.</text>
</comment>
<dbReference type="InterPro" id="IPR050595">
    <property type="entry name" value="Bact_response_regulator"/>
</dbReference>
<dbReference type="InterPro" id="IPR001789">
    <property type="entry name" value="Sig_transdc_resp-reg_receiver"/>
</dbReference>
<dbReference type="InterPro" id="IPR011006">
    <property type="entry name" value="CheY-like_superfamily"/>
</dbReference>
<evidence type="ECO:0000313" key="4">
    <source>
        <dbReference type="EMBL" id="MBM6575053.1"/>
    </source>
</evidence>
<gene>
    <name evidence="4" type="ORF">ILT43_01615</name>
</gene>
<dbReference type="SMART" id="SM00448">
    <property type="entry name" value="REC"/>
    <property type="match status" value="1"/>
</dbReference>
<reference evidence="4 5" key="1">
    <citation type="submission" date="2020-12" db="EMBL/GenBank/DDBJ databases">
        <title>Sphingomonas sp.</title>
        <authorList>
            <person name="Kim M.K."/>
        </authorList>
    </citation>
    <scope>NUCLEOTIDE SEQUENCE [LARGE SCALE GENOMIC DNA]</scope>
    <source>
        <strain evidence="4 5">BT552</strain>
    </source>
</reference>
<dbReference type="PANTHER" id="PTHR44591:SF21">
    <property type="entry name" value="TWO-COMPONENT RESPONSE REGULATOR"/>
    <property type="match status" value="1"/>
</dbReference>
<sequence length="156" mass="16009">MGVTIGRTGVLFGKKKRRIVRLLVVEDEPLVAFDAEHVLTDADFEIVATVDRVADAVAVLSGGDAIDLVLVDVNLADGSGVEVARAARARGVAVMFVTGACPPEAVELAAGCLSKPYGQRDLIAAIGAIEAGMAGKPPKRLPPGFTLFATGSPEAA</sequence>
<feature type="domain" description="Response regulatory" evidence="3">
    <location>
        <begin position="21"/>
        <end position="130"/>
    </location>
</feature>
<organism evidence="4 5">
    <name type="scientific">Sphingomonas longa</name>
    <dbReference type="NCBI Taxonomy" id="2778730"/>
    <lineage>
        <taxon>Bacteria</taxon>
        <taxon>Pseudomonadati</taxon>
        <taxon>Pseudomonadota</taxon>
        <taxon>Alphaproteobacteria</taxon>
        <taxon>Sphingomonadales</taxon>
        <taxon>Sphingomonadaceae</taxon>
        <taxon>Sphingomonas</taxon>
    </lineage>
</organism>
<proteinExistence type="predicted"/>
<dbReference type="PROSITE" id="PS50110">
    <property type="entry name" value="RESPONSE_REGULATORY"/>
    <property type="match status" value="1"/>
</dbReference>
<dbReference type="EMBL" id="JAFEMC010000001">
    <property type="protein sequence ID" value="MBM6575053.1"/>
    <property type="molecule type" value="Genomic_DNA"/>
</dbReference>
<dbReference type="Pfam" id="PF00072">
    <property type="entry name" value="Response_reg"/>
    <property type="match status" value="1"/>
</dbReference>
<dbReference type="PANTHER" id="PTHR44591">
    <property type="entry name" value="STRESS RESPONSE REGULATOR PROTEIN 1"/>
    <property type="match status" value="1"/>
</dbReference>
<evidence type="ECO:0000256" key="2">
    <source>
        <dbReference type="PROSITE-ProRule" id="PRU00169"/>
    </source>
</evidence>
<evidence type="ECO:0000256" key="1">
    <source>
        <dbReference type="ARBA" id="ARBA00022553"/>
    </source>
</evidence>
<feature type="modified residue" description="4-aspartylphosphate" evidence="2">
    <location>
        <position position="72"/>
    </location>
</feature>